<evidence type="ECO:0000313" key="1">
    <source>
        <dbReference type="EMBL" id="GLF95212.1"/>
    </source>
</evidence>
<accession>A0ABQ5NYA5</accession>
<protein>
    <submittedName>
        <fullName evidence="1">DUF4259 domain-containing protein</fullName>
    </submittedName>
</protein>
<dbReference type="Proteomes" id="UP001291653">
    <property type="component" value="Unassembled WGS sequence"/>
</dbReference>
<name>A0ABQ5NYA5_9ACTN</name>
<dbReference type="RefSeq" id="WP_323447266.1">
    <property type="nucleotide sequence ID" value="NZ_BSBI01000004.1"/>
</dbReference>
<keyword evidence="2" id="KW-1185">Reference proteome</keyword>
<evidence type="ECO:0000313" key="2">
    <source>
        <dbReference type="Proteomes" id="UP001291653"/>
    </source>
</evidence>
<organism evidence="1 2">
    <name type="scientific">Streptomyces yaizuensis</name>
    <dbReference type="NCBI Taxonomy" id="2989713"/>
    <lineage>
        <taxon>Bacteria</taxon>
        <taxon>Bacillati</taxon>
        <taxon>Actinomycetota</taxon>
        <taxon>Actinomycetes</taxon>
        <taxon>Kitasatosporales</taxon>
        <taxon>Streptomycetaceae</taxon>
        <taxon>Streptomyces</taxon>
    </lineage>
</organism>
<gene>
    <name evidence="1" type="ORF">SYYSPA8_12965</name>
</gene>
<dbReference type="EMBL" id="BSBI01000004">
    <property type="protein sequence ID" value="GLF95212.1"/>
    <property type="molecule type" value="Genomic_DNA"/>
</dbReference>
<reference evidence="1 2" key="1">
    <citation type="submission" date="2022-10" db="EMBL/GenBank/DDBJ databases">
        <title>Draft genome sequence of Streptomyces sp. YSPA8.</title>
        <authorList>
            <person name="Moriuchi R."/>
            <person name="Dohra H."/>
            <person name="Yamamura H."/>
            <person name="Kodani S."/>
        </authorList>
    </citation>
    <scope>NUCLEOTIDE SEQUENCE [LARGE SCALE GENOMIC DNA]</scope>
    <source>
        <strain evidence="1 2">YSPA8</strain>
    </source>
</reference>
<sequence length="448" mass="48657">MTTLFRYLLDQRGLGDHRAFLPGFRKAADELADIGNEPALRNLDPALTTFEGWYYGRRQPQRDARRVLRHWLGYSVEALWSPAASVLAHERENTAADGRAEQSTVPDTMRRTAVMAAQRAADFAMGAEHGQIGPETLGLVTDKVAAIVEDYPRVPLSAIWDELAATQDQVFRLIDGGRIRPSQGRDLGVLATILSFHMAKGCHDMGDARLAMTQARAAGVAAQWAEHTGLIGLTLGLKSLISYWSNQAGQALHYARQGAAACHDSRGTVTVWLAALEARAAALLGDEESATTALTRADTLRQRVVPDDLDHLGGLLTFPEAKQLYYTVETRVLLNHRGTDVLTLAETAAHAFSNPQATHWAFGDQAGAQCNLALTRLNSDQLDGAAEAVRPVLDLEPTRRNLGIIVSAGRVATALTHSPARDARTARDLHQEIEAYSSTGPTRPALTR</sequence>
<comment type="caution">
    <text evidence="1">The sequence shown here is derived from an EMBL/GenBank/DDBJ whole genome shotgun (WGS) entry which is preliminary data.</text>
</comment>
<proteinExistence type="predicted"/>